<organism evidence="3 4">
    <name type="scientific">Streptomyces cyanogenus</name>
    <dbReference type="NCBI Taxonomy" id="80860"/>
    <lineage>
        <taxon>Bacteria</taxon>
        <taxon>Bacillati</taxon>
        <taxon>Actinomycetota</taxon>
        <taxon>Actinomycetes</taxon>
        <taxon>Kitasatosporales</taxon>
        <taxon>Streptomycetaceae</taxon>
        <taxon>Streptomyces</taxon>
    </lineage>
</organism>
<keyword evidence="2" id="KW-0812">Transmembrane</keyword>
<feature type="compositionally biased region" description="Basic and acidic residues" evidence="1">
    <location>
        <begin position="14"/>
        <end position="28"/>
    </location>
</feature>
<evidence type="ECO:0008006" key="5">
    <source>
        <dbReference type="Google" id="ProtNLM"/>
    </source>
</evidence>
<reference evidence="3 4" key="1">
    <citation type="submission" date="2021-03" db="EMBL/GenBank/DDBJ databases">
        <title>Complete genome sequence of Streptomyces cyanogenus S136, producer of anticancer angucycline landomycin A.</title>
        <authorList>
            <person name="Hrab P."/>
            <person name="Ruckert C."/>
            <person name="Busche T."/>
            <person name="Ostash I."/>
            <person name="Kalinowski J."/>
            <person name="Fedorenko V."/>
            <person name="Yushchuk O."/>
            <person name="Ostash B."/>
        </authorList>
    </citation>
    <scope>NUCLEOTIDE SEQUENCE [LARGE SCALE GENOMIC DNA]</scope>
    <source>
        <strain evidence="3 4">S136</strain>
    </source>
</reference>
<protein>
    <recommendedName>
        <fullName evidence="5">DUF485 domain-containing protein</fullName>
    </recommendedName>
</protein>
<evidence type="ECO:0000256" key="1">
    <source>
        <dbReference type="SAM" id="MobiDB-lite"/>
    </source>
</evidence>
<keyword evidence="2" id="KW-1133">Transmembrane helix</keyword>
<evidence type="ECO:0000256" key="2">
    <source>
        <dbReference type="SAM" id="Phobius"/>
    </source>
</evidence>
<sequence>MQSSNGRPGGAGDGSERSAENREEHATPSRDVTYEDPWFHALAVGWGEVDGTGRQAPAVPPARSEPDATAVDASGVYVQVQHSQAFQEVRGRYRRFVVPGVVGFLVWYVGYVVAATTAPGLMARPVAGAVNMGLLAGLGQFLSTFLLTWAYARHARLRRDRAALELRWDTQELARGARGGAS</sequence>
<name>A0ABX7TXQ8_STRCY</name>
<dbReference type="RefSeq" id="WP_208034836.1">
    <property type="nucleotide sequence ID" value="NZ_CP071839.1"/>
</dbReference>
<proteinExistence type="predicted"/>
<gene>
    <name evidence="3" type="ORF">S1361_28910</name>
</gene>
<dbReference type="Proteomes" id="UP000663908">
    <property type="component" value="Chromosome"/>
</dbReference>
<evidence type="ECO:0000313" key="4">
    <source>
        <dbReference type="Proteomes" id="UP000663908"/>
    </source>
</evidence>
<feature type="region of interest" description="Disordered" evidence="1">
    <location>
        <begin position="1"/>
        <end position="34"/>
    </location>
</feature>
<keyword evidence="4" id="KW-1185">Reference proteome</keyword>
<evidence type="ECO:0000313" key="3">
    <source>
        <dbReference type="EMBL" id="QTE01382.1"/>
    </source>
</evidence>
<dbReference type="EMBL" id="CP071839">
    <property type="protein sequence ID" value="QTE01382.1"/>
    <property type="molecule type" value="Genomic_DNA"/>
</dbReference>
<dbReference type="PANTHER" id="PTHR38441">
    <property type="entry name" value="INTEGRAL MEMBRANE PROTEIN-RELATED"/>
    <property type="match status" value="1"/>
</dbReference>
<keyword evidence="2" id="KW-0472">Membrane</keyword>
<accession>A0ABX7TXQ8</accession>
<dbReference type="InterPro" id="IPR007436">
    <property type="entry name" value="DUF485"/>
</dbReference>
<feature type="transmembrane region" description="Helical" evidence="2">
    <location>
        <begin position="96"/>
        <end position="114"/>
    </location>
</feature>
<dbReference type="PANTHER" id="PTHR38441:SF1">
    <property type="entry name" value="MEMBRANE PROTEIN"/>
    <property type="match status" value="1"/>
</dbReference>
<feature type="transmembrane region" description="Helical" evidence="2">
    <location>
        <begin position="126"/>
        <end position="152"/>
    </location>
</feature>
<dbReference type="Pfam" id="PF04341">
    <property type="entry name" value="DUF485"/>
    <property type="match status" value="1"/>
</dbReference>